<dbReference type="EMBL" id="PP848851">
    <property type="protein sequence ID" value="XCG96862.1"/>
    <property type="molecule type" value="Genomic_DNA"/>
</dbReference>
<accession>A0AAU8EHH9</accession>
<sequence length="75" mass="8427">MHIPLTLLYLSILYFVFQSVLIAAGVTVGTVFVVYALVVLLTKDDAKSLRYTCNVLSLLVIIVPCLAILWDFYME</sequence>
<gene>
    <name evidence="2" type="ORF">vBKpn2P2_14</name>
</gene>
<feature type="transmembrane region" description="Helical" evidence="1">
    <location>
        <begin position="53"/>
        <end position="73"/>
    </location>
</feature>
<evidence type="ECO:0000313" key="2">
    <source>
        <dbReference type="EMBL" id="XCG96862.1"/>
    </source>
</evidence>
<keyword evidence="1" id="KW-0472">Membrane</keyword>
<evidence type="ECO:0000256" key="1">
    <source>
        <dbReference type="SAM" id="Phobius"/>
    </source>
</evidence>
<keyword evidence="1" id="KW-0812">Transmembrane</keyword>
<proteinExistence type="predicted"/>
<organism evidence="2">
    <name type="scientific">Klebsiella phage vB_Kpn2-P2</name>
    <dbReference type="NCBI Taxonomy" id="3230849"/>
    <lineage>
        <taxon>Viruses</taxon>
    </lineage>
</organism>
<keyword evidence="1" id="KW-1133">Transmembrane helix</keyword>
<feature type="transmembrane region" description="Helical" evidence="1">
    <location>
        <begin position="12"/>
        <end position="41"/>
    </location>
</feature>
<name>A0AAU8EHH9_9VIRU</name>
<reference evidence="2" key="1">
    <citation type="submission" date="2024-05" db="EMBL/GenBank/DDBJ databases">
        <authorList>
            <person name="Ferriol-Gonzalez C."/>
            <person name="Concha-Eloko R."/>
            <person name="Bernabeu-Gimeno M."/>
            <person name="Fernandez-Cuenca F."/>
            <person name="Canada-Garcia J.E."/>
            <person name="Garcia-Cobos S."/>
            <person name="Sanjuan R."/>
            <person name="Domingo-Calap P."/>
        </authorList>
    </citation>
    <scope>NUCLEOTIDE SEQUENCE</scope>
</reference>
<protein>
    <submittedName>
        <fullName evidence="2">Uncharacterized protein</fullName>
    </submittedName>
</protein>